<dbReference type="PROSITE" id="PS01151">
    <property type="entry name" value="FIMBRIAL_USHER"/>
    <property type="match status" value="1"/>
</dbReference>
<proteinExistence type="predicted"/>
<gene>
    <name evidence="1" type="ORF">AB664_06960</name>
</gene>
<sequence length="84" mass="9043">MPLPELSGSAAVPSTVDVYVDNAQRASRSVPSGPFSITNLPIVTGSGMARLVVRDALGRETVPKPSSMHPLTFWRRGWQISPLK</sequence>
<dbReference type="EMBL" id="LUAY01004254">
    <property type="protein sequence ID" value="KYB45530.1"/>
    <property type="molecule type" value="Genomic_DNA"/>
</dbReference>
<evidence type="ECO:0000313" key="1">
    <source>
        <dbReference type="EMBL" id="KYB45530.1"/>
    </source>
</evidence>
<comment type="caution">
    <text evidence="1">The sequence shown here is derived from an EMBL/GenBank/DDBJ whole genome shotgun (WGS) entry which is preliminary data.</text>
</comment>
<dbReference type="Gene3D" id="2.60.40.3110">
    <property type="match status" value="1"/>
</dbReference>
<protein>
    <submittedName>
        <fullName evidence="1">Uncharacterized protein</fullName>
    </submittedName>
</protein>
<accession>A0A656Z4C1</accession>
<name>A0A656Z4C1_BRUAN</name>
<organism evidence="1">
    <name type="scientific">Brucella anthropi</name>
    <name type="common">Ochrobactrum anthropi</name>
    <dbReference type="NCBI Taxonomy" id="529"/>
    <lineage>
        <taxon>Bacteria</taxon>
        <taxon>Pseudomonadati</taxon>
        <taxon>Pseudomonadota</taxon>
        <taxon>Alphaproteobacteria</taxon>
        <taxon>Hyphomicrobiales</taxon>
        <taxon>Brucellaceae</taxon>
        <taxon>Brucella/Ochrobactrum group</taxon>
        <taxon>Brucella</taxon>
    </lineage>
</organism>
<reference evidence="1" key="1">
    <citation type="submission" date="2016-02" db="EMBL/GenBank/DDBJ databases">
        <title>Genomic sequences of Ochrobactrum anthropi.</title>
        <authorList>
            <person name="Chudasama K.S."/>
            <person name="Thaker V.S."/>
        </authorList>
    </citation>
    <scope>NUCLEOTIDE SEQUENCE [LARGE SCALE GENOMIC DNA]</scope>
    <source>
        <strain evidence="1">SUBG007</strain>
    </source>
</reference>
<dbReference type="AlphaFoldDB" id="A0A656Z4C1"/>
<dbReference type="InterPro" id="IPR018030">
    <property type="entry name" value="Fimbrial_membr_usher_CS"/>
</dbReference>